<dbReference type="EMBL" id="RTRY01000064">
    <property type="protein sequence ID" value="MJX49942.1"/>
    <property type="molecule type" value="Genomic_DNA"/>
</dbReference>
<dbReference type="GO" id="GO:0009279">
    <property type="term" value="C:cell outer membrane"/>
    <property type="evidence" value="ECO:0007669"/>
    <property type="project" value="UniProtKB-SubCell"/>
</dbReference>
<keyword evidence="7 10" id="KW-0626">Porin</keyword>
<keyword evidence="4" id="KW-1134">Transmembrane beta strand</keyword>
<dbReference type="Gene3D" id="2.40.160.10">
    <property type="entry name" value="Porin"/>
    <property type="match status" value="1"/>
</dbReference>
<feature type="signal peptide" evidence="11">
    <location>
        <begin position="1"/>
        <end position="21"/>
    </location>
</feature>
<gene>
    <name evidence="12" type="primary">ompS1</name>
    <name evidence="12" type="ORF">CBX34_12480</name>
    <name evidence="14" type="ORF">DTA53_24805</name>
    <name evidence="13" type="ORF">EEM47_24130</name>
</gene>
<evidence type="ECO:0000313" key="13">
    <source>
        <dbReference type="EMBL" id="MHI24795.1"/>
    </source>
</evidence>
<dbReference type="InterPro" id="IPR001702">
    <property type="entry name" value="Porin_Gram-ve"/>
</dbReference>
<proteinExistence type="inferred from homology"/>
<dbReference type="PANTHER" id="PTHR34501">
    <property type="entry name" value="PROTEIN YDDL-RELATED"/>
    <property type="match status" value="1"/>
</dbReference>
<reference evidence="13" key="2">
    <citation type="submission" date="2018-11" db="EMBL/GenBank/DDBJ databases">
        <authorList>
            <consortium name="PulseNet: The National Subtyping Network for Foodborne Disease Surveillance"/>
            <person name="Tarr C.L."/>
            <person name="Trees E."/>
            <person name="Katz L.S."/>
            <person name="Carleton-Romer H.A."/>
            <person name="Stroika S."/>
            <person name="Kucerova Z."/>
            <person name="Roache K.F."/>
            <person name="Sabol A.L."/>
            <person name="Besser J."/>
            <person name="Gerner-Smidt P."/>
        </authorList>
    </citation>
    <scope>NUCLEOTIDE SEQUENCE [LARGE SCALE GENOMIC DNA]</scope>
    <source>
        <strain evidence="12">08-0470</strain>
        <strain evidence="13">PNUSAS059688</strain>
    </source>
</reference>
<evidence type="ECO:0000256" key="4">
    <source>
        <dbReference type="ARBA" id="ARBA00022452"/>
    </source>
</evidence>
<dbReference type="PRINTS" id="PR00183">
    <property type="entry name" value="ECOLIPORIN"/>
</dbReference>
<dbReference type="PANTHER" id="PTHR34501:SF8">
    <property type="entry name" value="OUTER MEMBRANE PORIN N-RELATED"/>
    <property type="match status" value="1"/>
</dbReference>
<dbReference type="PRINTS" id="PR00182">
    <property type="entry name" value="ECOLNEIPORIN"/>
</dbReference>
<dbReference type="InterPro" id="IPR050298">
    <property type="entry name" value="Gram-neg_bact_OMP"/>
</dbReference>
<dbReference type="Proteomes" id="UP000885364">
    <property type="component" value="Unassembled WGS sequence"/>
</dbReference>
<evidence type="ECO:0000256" key="10">
    <source>
        <dbReference type="RuleBase" id="RU000469"/>
    </source>
</evidence>
<dbReference type="InterPro" id="IPR001897">
    <property type="entry name" value="Porin_gammaproteobac"/>
</dbReference>
<feature type="chain" id="PRO_5036328889" evidence="11">
    <location>
        <begin position="22"/>
        <end position="392"/>
    </location>
</feature>
<keyword evidence="10" id="KW-0406">Ion transport</keyword>
<comment type="similarity">
    <text evidence="2 10">Belongs to the Gram-negative porin family.</text>
</comment>
<comment type="caution">
    <text evidence="14">The sequence shown here is derived from an EMBL/GenBank/DDBJ whole genome shotgun (WGS) entry which is preliminary data.</text>
</comment>
<comment type="subcellular location">
    <subcellularLocation>
        <location evidence="1 10">Cell outer membrane</location>
        <topology evidence="1 10">Multi-pass membrane protein</topology>
    </subcellularLocation>
</comment>
<evidence type="ECO:0000256" key="11">
    <source>
        <dbReference type="SAM" id="SignalP"/>
    </source>
</evidence>
<evidence type="ECO:0000256" key="1">
    <source>
        <dbReference type="ARBA" id="ARBA00004571"/>
    </source>
</evidence>
<evidence type="ECO:0000313" key="12">
    <source>
        <dbReference type="EMBL" id="EBS6848483.1"/>
    </source>
</evidence>
<dbReference type="InterPro" id="IPR023614">
    <property type="entry name" value="Porin_dom_sf"/>
</dbReference>
<reference evidence="14" key="1">
    <citation type="submission" date="2018-07" db="EMBL/GenBank/DDBJ databases">
        <authorList>
            <consortium name="GenomeTrakr network: Whole genome sequencing for foodborne pathogen traceback"/>
        </authorList>
    </citation>
    <scope>NUCLEOTIDE SEQUENCE [LARGE SCALE GENOMIC DNA]</scope>
    <source>
        <strain evidence="14">FDA00013282</strain>
    </source>
</reference>
<evidence type="ECO:0000256" key="5">
    <source>
        <dbReference type="ARBA" id="ARBA00022692"/>
    </source>
</evidence>
<organism evidence="14">
    <name type="scientific">Salmonella enterica</name>
    <name type="common">Salmonella choleraesuis</name>
    <dbReference type="NCBI Taxonomy" id="28901"/>
    <lineage>
        <taxon>Bacteria</taxon>
        <taxon>Pseudomonadati</taxon>
        <taxon>Pseudomonadota</taxon>
        <taxon>Gammaproteobacteria</taxon>
        <taxon>Enterobacterales</taxon>
        <taxon>Enterobacteriaceae</taxon>
        <taxon>Salmonella</taxon>
    </lineage>
</organism>
<dbReference type="SUPFAM" id="SSF56935">
    <property type="entry name" value="Porins"/>
    <property type="match status" value="1"/>
</dbReference>
<dbReference type="PROSITE" id="PS00576">
    <property type="entry name" value="GRAM_NEG_PORIN"/>
    <property type="match status" value="1"/>
</dbReference>
<dbReference type="InterPro" id="IPR013793">
    <property type="entry name" value="Porin_Gram-ve_CS"/>
</dbReference>
<dbReference type="CDD" id="cd00342">
    <property type="entry name" value="gram_neg_porins"/>
    <property type="match status" value="1"/>
</dbReference>
<sequence length="392" mass="43047">MNRKVLALLVPVLLVAGAANAAEIYNKDGNKLDLYGKVDGLHYFSDDASSDGDQSYVRFGFKGETQINDMLTGYGQWEYNVQANTTEGEGANSWTRLGFAGLKFGEYGSFDYGRNYGIIYDVEAWTDVLPEFGGDSYTQTDVYMLGRTNGVATYRNTDFFGLVDGLNFALQYQGNNENGGAGEGTGNGGNRKLARENGDGFGMSASYDFDFGLSLGAAYSSSDRTDNQVARGYGDGMNERNNYAGGETAEAWTVGAKYDAYNVYLAAMYSETRNMTYYGGGDGEGNGGIANKTQNFEAVAQYQFDFGLRPSVSYLLSKGEDLGGQEVHRGNWRYTDKDLVKYVDVGMTYYFNKNMSTYVDYKINLLDKDDDFYASNGIATDDIVGVGLVYQF</sequence>
<dbReference type="GO" id="GO:0034220">
    <property type="term" value="P:monoatomic ion transmembrane transport"/>
    <property type="evidence" value="ECO:0007669"/>
    <property type="project" value="InterPro"/>
</dbReference>
<keyword evidence="8 10" id="KW-0472">Membrane</keyword>
<evidence type="ECO:0000256" key="3">
    <source>
        <dbReference type="ARBA" id="ARBA00022448"/>
    </source>
</evidence>
<keyword evidence="9 10" id="KW-0998">Cell outer membrane</keyword>
<dbReference type="GO" id="GO:0046930">
    <property type="term" value="C:pore complex"/>
    <property type="evidence" value="ECO:0007669"/>
    <property type="project" value="UniProtKB-KW"/>
</dbReference>
<dbReference type="EMBL" id="ROVY01000177">
    <property type="protein sequence ID" value="MHI24795.1"/>
    <property type="molecule type" value="Genomic_DNA"/>
</dbReference>
<evidence type="ECO:0000256" key="9">
    <source>
        <dbReference type="ARBA" id="ARBA00023237"/>
    </source>
</evidence>
<dbReference type="EMBL" id="AAGWGZ010000008">
    <property type="protein sequence ID" value="EBS6848483.1"/>
    <property type="molecule type" value="Genomic_DNA"/>
</dbReference>
<dbReference type="Proteomes" id="UP000885264">
    <property type="component" value="Unassembled WGS sequence"/>
</dbReference>
<protein>
    <submittedName>
        <fullName evidence="14">Porin OmpS1</fullName>
    </submittedName>
</protein>
<name>A0A344SNE9_SALER</name>
<evidence type="ECO:0000256" key="2">
    <source>
        <dbReference type="ARBA" id="ARBA00007539"/>
    </source>
</evidence>
<dbReference type="InterPro" id="IPR033900">
    <property type="entry name" value="Gram_neg_porin_domain"/>
</dbReference>
<keyword evidence="6 11" id="KW-0732">Signal</keyword>
<dbReference type="AlphaFoldDB" id="A0A344SNE9"/>
<evidence type="ECO:0000256" key="7">
    <source>
        <dbReference type="ARBA" id="ARBA00023114"/>
    </source>
</evidence>
<keyword evidence="3 10" id="KW-0813">Transport</keyword>
<dbReference type="GO" id="GO:0015288">
    <property type="term" value="F:porin activity"/>
    <property type="evidence" value="ECO:0007669"/>
    <property type="project" value="UniProtKB-KW"/>
</dbReference>
<evidence type="ECO:0000256" key="8">
    <source>
        <dbReference type="ARBA" id="ARBA00023136"/>
    </source>
</evidence>
<evidence type="ECO:0000256" key="6">
    <source>
        <dbReference type="ARBA" id="ARBA00022729"/>
    </source>
</evidence>
<comment type="subunit">
    <text evidence="10">Homotrimer.</text>
</comment>
<keyword evidence="5 10" id="KW-0812">Transmembrane</keyword>
<dbReference type="Pfam" id="PF00267">
    <property type="entry name" value="Porin_1"/>
    <property type="match status" value="1"/>
</dbReference>
<dbReference type="NCBIfam" id="NF007841">
    <property type="entry name" value="PRK10554.1"/>
    <property type="match status" value="1"/>
</dbReference>
<evidence type="ECO:0000313" key="14">
    <source>
        <dbReference type="EMBL" id="MJX49942.1"/>
    </source>
</evidence>
<accession>A0A344SNE9</accession>